<name>A0A316FIC6_9ACTN</name>
<evidence type="ECO:0008006" key="3">
    <source>
        <dbReference type="Google" id="ProtNLM"/>
    </source>
</evidence>
<comment type="caution">
    <text evidence="1">The sequence shown here is derived from an EMBL/GenBank/DDBJ whole genome shotgun (WGS) entry which is preliminary data.</text>
</comment>
<dbReference type="RefSeq" id="WP_239169955.1">
    <property type="nucleotide sequence ID" value="NZ_BONA01000034.1"/>
</dbReference>
<proteinExistence type="predicted"/>
<protein>
    <recommendedName>
        <fullName evidence="3">DUF4367 domain-containing protein</fullName>
    </recommendedName>
</protein>
<keyword evidence="2" id="KW-1185">Reference proteome</keyword>
<sequence length="235" mass="24605">MPEPEDLIAELRDLGARVTVPPAVDQRIAVRERLAAPAARPRRARVWVAAAVAALITTVAVVDPARAAVVEVVGDLLRIAGVEVRREPPRGALPGTPSALPSATASAAFPVAAPAHLGEPDQVLRSDPDADGRPRVVTLIYRGGAVRVDVFDGRLDTAFFKTAPDARPVELPGGIGAAWLPGPHPVTYVGRDGVERTATARLAGPTLIWATDTVTYRLEGIVTLEEAIAVAGSVR</sequence>
<dbReference type="AlphaFoldDB" id="A0A316FIC6"/>
<evidence type="ECO:0000313" key="1">
    <source>
        <dbReference type="EMBL" id="PWK48671.1"/>
    </source>
</evidence>
<dbReference type="EMBL" id="QGGR01000005">
    <property type="protein sequence ID" value="PWK48671.1"/>
    <property type="molecule type" value="Genomic_DNA"/>
</dbReference>
<dbReference type="Proteomes" id="UP000245697">
    <property type="component" value="Unassembled WGS sequence"/>
</dbReference>
<evidence type="ECO:0000313" key="2">
    <source>
        <dbReference type="Proteomes" id="UP000245697"/>
    </source>
</evidence>
<reference evidence="1 2" key="1">
    <citation type="submission" date="2018-05" db="EMBL/GenBank/DDBJ databases">
        <title>Genomic Encyclopedia of Archaeal and Bacterial Type Strains, Phase II (KMG-II): from individual species to whole genera.</title>
        <authorList>
            <person name="Goeker M."/>
        </authorList>
    </citation>
    <scope>NUCLEOTIDE SEQUENCE [LARGE SCALE GENOMIC DNA]</scope>
    <source>
        <strain evidence="1 2">DSM 45184</strain>
    </source>
</reference>
<accession>A0A316FIC6</accession>
<organism evidence="1 2">
    <name type="scientific">Actinoplanes xinjiangensis</name>
    <dbReference type="NCBI Taxonomy" id="512350"/>
    <lineage>
        <taxon>Bacteria</taxon>
        <taxon>Bacillati</taxon>
        <taxon>Actinomycetota</taxon>
        <taxon>Actinomycetes</taxon>
        <taxon>Micromonosporales</taxon>
        <taxon>Micromonosporaceae</taxon>
        <taxon>Actinoplanes</taxon>
    </lineage>
</organism>
<gene>
    <name evidence="1" type="ORF">BC793_10515</name>
</gene>